<dbReference type="Proteomes" id="UP000054350">
    <property type="component" value="Unassembled WGS sequence"/>
</dbReference>
<proteinExistence type="predicted"/>
<protein>
    <submittedName>
        <fullName evidence="2">Uncharacterized protein</fullName>
    </submittedName>
</protein>
<feature type="compositionally biased region" description="Low complexity" evidence="1">
    <location>
        <begin position="1"/>
        <end position="14"/>
    </location>
</feature>
<dbReference type="EMBL" id="GG745345">
    <property type="protein sequence ID" value="KNE64536.1"/>
    <property type="molecule type" value="Genomic_DNA"/>
</dbReference>
<name>A0A0L0SPW4_ALLM3</name>
<evidence type="ECO:0000313" key="2">
    <source>
        <dbReference type="EMBL" id="KNE64536.1"/>
    </source>
</evidence>
<dbReference type="OrthoDB" id="10261973at2759"/>
<keyword evidence="3" id="KW-1185">Reference proteome</keyword>
<dbReference type="AlphaFoldDB" id="A0A0L0SPW4"/>
<organism evidence="2 3">
    <name type="scientific">Allomyces macrogynus (strain ATCC 38327)</name>
    <name type="common">Allomyces javanicus var. macrogynus</name>
    <dbReference type="NCBI Taxonomy" id="578462"/>
    <lineage>
        <taxon>Eukaryota</taxon>
        <taxon>Fungi</taxon>
        <taxon>Fungi incertae sedis</taxon>
        <taxon>Blastocladiomycota</taxon>
        <taxon>Blastocladiomycetes</taxon>
        <taxon>Blastocladiales</taxon>
        <taxon>Blastocladiaceae</taxon>
        <taxon>Allomyces</taxon>
    </lineage>
</organism>
<dbReference type="VEuPathDB" id="FungiDB:AMAG_09896"/>
<evidence type="ECO:0000313" key="3">
    <source>
        <dbReference type="Proteomes" id="UP000054350"/>
    </source>
</evidence>
<dbReference type="eggNOG" id="ENOG502SZAQ">
    <property type="taxonomic scope" value="Eukaryota"/>
</dbReference>
<gene>
    <name evidence="2" type="ORF">AMAG_09896</name>
</gene>
<feature type="region of interest" description="Disordered" evidence="1">
    <location>
        <begin position="1"/>
        <end position="21"/>
    </location>
</feature>
<accession>A0A0L0SPW4</accession>
<evidence type="ECO:0000256" key="1">
    <source>
        <dbReference type="SAM" id="MobiDB-lite"/>
    </source>
</evidence>
<sequence>MSSTAPAPATAPTAQHGAAPGKRIRVNFMNIRECADMLSFNPKLSIQDNLNCKVRDKLNEIPNLHRVISMNYTDTSSMLKKSMSNS</sequence>
<reference evidence="2 3" key="1">
    <citation type="submission" date="2009-11" db="EMBL/GenBank/DDBJ databases">
        <title>Annotation of Allomyces macrogynus ATCC 38327.</title>
        <authorList>
            <consortium name="The Broad Institute Genome Sequencing Platform"/>
            <person name="Russ C."/>
            <person name="Cuomo C."/>
            <person name="Burger G."/>
            <person name="Gray M.W."/>
            <person name="Holland P.W.H."/>
            <person name="King N."/>
            <person name="Lang F.B.F."/>
            <person name="Roger A.J."/>
            <person name="Ruiz-Trillo I."/>
            <person name="Young S.K."/>
            <person name="Zeng Q."/>
            <person name="Gargeya S."/>
            <person name="Fitzgerald M."/>
            <person name="Haas B."/>
            <person name="Abouelleil A."/>
            <person name="Alvarado L."/>
            <person name="Arachchi H.M."/>
            <person name="Berlin A."/>
            <person name="Chapman S.B."/>
            <person name="Gearin G."/>
            <person name="Goldberg J."/>
            <person name="Griggs A."/>
            <person name="Gujja S."/>
            <person name="Hansen M."/>
            <person name="Heiman D."/>
            <person name="Howarth C."/>
            <person name="Larimer J."/>
            <person name="Lui A."/>
            <person name="MacDonald P.J.P."/>
            <person name="McCowen C."/>
            <person name="Montmayeur A."/>
            <person name="Murphy C."/>
            <person name="Neiman D."/>
            <person name="Pearson M."/>
            <person name="Priest M."/>
            <person name="Roberts A."/>
            <person name="Saif S."/>
            <person name="Shea T."/>
            <person name="Sisk P."/>
            <person name="Stolte C."/>
            <person name="Sykes S."/>
            <person name="Wortman J."/>
            <person name="Nusbaum C."/>
            <person name="Birren B."/>
        </authorList>
    </citation>
    <scope>NUCLEOTIDE SEQUENCE [LARGE SCALE GENOMIC DNA]</scope>
    <source>
        <strain evidence="2 3">ATCC 38327</strain>
    </source>
</reference>
<reference evidence="3" key="2">
    <citation type="submission" date="2009-11" db="EMBL/GenBank/DDBJ databases">
        <title>The Genome Sequence of Allomyces macrogynus strain ATCC 38327.</title>
        <authorList>
            <consortium name="The Broad Institute Genome Sequencing Platform"/>
            <person name="Russ C."/>
            <person name="Cuomo C."/>
            <person name="Shea T."/>
            <person name="Young S.K."/>
            <person name="Zeng Q."/>
            <person name="Koehrsen M."/>
            <person name="Haas B."/>
            <person name="Borodovsky M."/>
            <person name="Guigo R."/>
            <person name="Alvarado L."/>
            <person name="Berlin A."/>
            <person name="Borenstein D."/>
            <person name="Chen Z."/>
            <person name="Engels R."/>
            <person name="Freedman E."/>
            <person name="Gellesch M."/>
            <person name="Goldberg J."/>
            <person name="Griggs A."/>
            <person name="Gujja S."/>
            <person name="Heiman D."/>
            <person name="Hepburn T."/>
            <person name="Howarth C."/>
            <person name="Jen D."/>
            <person name="Larson L."/>
            <person name="Lewis B."/>
            <person name="Mehta T."/>
            <person name="Park D."/>
            <person name="Pearson M."/>
            <person name="Roberts A."/>
            <person name="Saif S."/>
            <person name="Shenoy N."/>
            <person name="Sisk P."/>
            <person name="Stolte C."/>
            <person name="Sykes S."/>
            <person name="Walk T."/>
            <person name="White J."/>
            <person name="Yandava C."/>
            <person name="Burger G."/>
            <person name="Gray M.W."/>
            <person name="Holland P.W.H."/>
            <person name="King N."/>
            <person name="Lang F.B.F."/>
            <person name="Roger A.J."/>
            <person name="Ruiz-Trillo I."/>
            <person name="Lander E."/>
            <person name="Nusbaum C."/>
        </authorList>
    </citation>
    <scope>NUCLEOTIDE SEQUENCE [LARGE SCALE GENOMIC DNA]</scope>
    <source>
        <strain evidence="3">ATCC 38327</strain>
    </source>
</reference>